<dbReference type="Proteomes" id="UP000315971">
    <property type="component" value="Unassembled WGS sequence"/>
</dbReference>
<feature type="signal peptide" evidence="1">
    <location>
        <begin position="1"/>
        <end position="20"/>
    </location>
</feature>
<protein>
    <recommendedName>
        <fullName evidence="4">DUF4294 domain-containing protein</fullName>
    </recommendedName>
</protein>
<proteinExistence type="predicted"/>
<evidence type="ECO:0000313" key="2">
    <source>
        <dbReference type="EMBL" id="SMO76247.1"/>
    </source>
</evidence>
<dbReference type="InterPro" id="IPR025636">
    <property type="entry name" value="DUF4294"/>
</dbReference>
<evidence type="ECO:0000256" key="1">
    <source>
        <dbReference type="SAM" id="SignalP"/>
    </source>
</evidence>
<dbReference type="RefSeq" id="WP_142604440.1">
    <property type="nucleotide sequence ID" value="NZ_FXSZ01000009.1"/>
</dbReference>
<keyword evidence="1" id="KW-0732">Signal</keyword>
<accession>A0A521DX18</accession>
<organism evidence="2 3">
    <name type="scientific">Solitalea koreensis</name>
    <dbReference type="NCBI Taxonomy" id="543615"/>
    <lineage>
        <taxon>Bacteria</taxon>
        <taxon>Pseudomonadati</taxon>
        <taxon>Bacteroidota</taxon>
        <taxon>Sphingobacteriia</taxon>
        <taxon>Sphingobacteriales</taxon>
        <taxon>Sphingobacteriaceae</taxon>
        <taxon>Solitalea</taxon>
    </lineage>
</organism>
<dbReference type="OrthoDB" id="1491885at2"/>
<keyword evidence="3" id="KW-1185">Reference proteome</keyword>
<dbReference type="AlphaFoldDB" id="A0A521DX18"/>
<gene>
    <name evidence="2" type="ORF">SAMN06265350_10935</name>
</gene>
<feature type="chain" id="PRO_5022032991" description="DUF4294 domain-containing protein" evidence="1">
    <location>
        <begin position="21"/>
        <end position="220"/>
    </location>
</feature>
<name>A0A521DX18_9SPHI</name>
<evidence type="ECO:0000313" key="3">
    <source>
        <dbReference type="Proteomes" id="UP000315971"/>
    </source>
</evidence>
<sequence length="220" mass="25671">MRNLILILFLSITAPAIIKAQDNAVIDNAPRGKNDTITLRATIINGDTTVWLPQVYVFDKFIFKNNHQREKYDRLKRDVLKVLPYAKFAGLRYRKLETDLLIVKTEEQRKVLVKQAEDEIKKNFEKDIRNMTIRQGGILIKLLDRETGRTGYVLLKELRNGFTAFCWQSVARIFGNNLKDHYDPEEDKAIESIIQSVGDPNYSQAYYEYYKYLQSQGRAN</sequence>
<reference evidence="2 3" key="1">
    <citation type="submission" date="2017-05" db="EMBL/GenBank/DDBJ databases">
        <authorList>
            <person name="Varghese N."/>
            <person name="Submissions S."/>
        </authorList>
    </citation>
    <scope>NUCLEOTIDE SEQUENCE [LARGE SCALE GENOMIC DNA]</scope>
    <source>
        <strain evidence="2 3">DSM 21342</strain>
    </source>
</reference>
<dbReference type="Pfam" id="PF14127">
    <property type="entry name" value="DUF4294"/>
    <property type="match status" value="1"/>
</dbReference>
<evidence type="ECO:0008006" key="4">
    <source>
        <dbReference type="Google" id="ProtNLM"/>
    </source>
</evidence>
<dbReference type="EMBL" id="FXSZ01000009">
    <property type="protein sequence ID" value="SMO76247.1"/>
    <property type="molecule type" value="Genomic_DNA"/>
</dbReference>